<evidence type="ECO:0000313" key="2">
    <source>
        <dbReference type="Proteomes" id="UP000251060"/>
    </source>
</evidence>
<sequence>MKVLSSEAIVDGTVSVVENRGLQFWDEKIGQTVAIRIPW</sequence>
<proteinExistence type="predicted"/>
<name>A0A314ZTW3_9EURY</name>
<evidence type="ECO:0000313" key="1">
    <source>
        <dbReference type="EMBL" id="PQV43368.1"/>
    </source>
</evidence>
<dbReference type="AlphaFoldDB" id="A0A314ZTW3"/>
<dbReference type="Proteomes" id="UP000251060">
    <property type="component" value="Unassembled WGS sequence"/>
</dbReference>
<dbReference type="EMBL" id="PVBU01000002">
    <property type="protein sequence ID" value="PQV43368.1"/>
    <property type="molecule type" value="Genomic_DNA"/>
</dbReference>
<protein>
    <submittedName>
        <fullName evidence="1">Uncharacterized protein</fullName>
    </submittedName>
</protein>
<reference evidence="1 2" key="1">
    <citation type="submission" date="2018-02" db="EMBL/GenBank/DDBJ databases">
        <title>Subsurface microbial communities from deep shales in Ohio and West Virginia, USA.</title>
        <authorList>
            <person name="Wrighton K."/>
        </authorList>
    </citation>
    <scope>NUCLEOTIDE SEQUENCE [LARGE SCALE GENOMIC DNA]</scope>
    <source>
        <strain evidence="1 2">DSM 10369</strain>
    </source>
</reference>
<gene>
    <name evidence="1" type="ORF">B0H22_10290</name>
</gene>
<comment type="caution">
    <text evidence="1">The sequence shown here is derived from an EMBL/GenBank/DDBJ whole genome shotgun (WGS) entry which is preliminary data.</text>
</comment>
<accession>A0A314ZTW3</accession>
<organism evidence="1 2">
    <name type="scientific">Methanohalophilus euhalobius</name>
    <dbReference type="NCBI Taxonomy" id="51203"/>
    <lineage>
        <taxon>Archaea</taxon>
        <taxon>Methanobacteriati</taxon>
        <taxon>Methanobacteriota</taxon>
        <taxon>Stenosarchaea group</taxon>
        <taxon>Methanomicrobia</taxon>
        <taxon>Methanosarcinales</taxon>
        <taxon>Methanosarcinaceae</taxon>
        <taxon>Methanohalophilus</taxon>
    </lineage>
</organism>